<comment type="function">
    <text evidence="4">Binds as a heterodimer with protein bS6 to the central domain of the 16S rRNA, where it helps stabilize the platform of the 30S subunit.</text>
</comment>
<dbReference type="Proteomes" id="UP000230214">
    <property type="component" value="Unassembled WGS sequence"/>
</dbReference>
<dbReference type="PRINTS" id="PR00974">
    <property type="entry name" value="RIBOSOMALS18"/>
</dbReference>
<dbReference type="GO" id="GO:0003735">
    <property type="term" value="F:structural constituent of ribosome"/>
    <property type="evidence" value="ECO:0007669"/>
    <property type="project" value="InterPro"/>
</dbReference>
<reference evidence="6 7" key="1">
    <citation type="submission" date="2017-09" db="EMBL/GenBank/DDBJ databases">
        <title>Depth-based differentiation of microbial function through sediment-hosted aquifers and enrichment of novel symbionts in the deep terrestrial subsurface.</title>
        <authorList>
            <person name="Probst A.J."/>
            <person name="Ladd B."/>
            <person name="Jarett J.K."/>
            <person name="Geller-Mcgrath D.E."/>
            <person name="Sieber C.M."/>
            <person name="Emerson J.B."/>
            <person name="Anantharaman K."/>
            <person name="Thomas B.C."/>
            <person name="Malmstrom R."/>
            <person name="Stieglmeier M."/>
            <person name="Klingl A."/>
            <person name="Woyke T."/>
            <person name="Ryan C.M."/>
            <person name="Banfield J.F."/>
        </authorList>
    </citation>
    <scope>NUCLEOTIDE SEQUENCE [LARGE SCALE GENOMIC DNA]</scope>
    <source>
        <strain evidence="6">CG10_big_fil_rev_8_21_14_0_10_32_10</strain>
    </source>
</reference>
<keyword evidence="2 4" id="KW-0689">Ribosomal protein</keyword>
<dbReference type="GO" id="GO:0022627">
    <property type="term" value="C:cytosolic small ribosomal subunit"/>
    <property type="evidence" value="ECO:0007669"/>
    <property type="project" value="TreeGrafter"/>
</dbReference>
<keyword evidence="3 4" id="KW-0687">Ribonucleoprotein</keyword>
<comment type="similarity">
    <text evidence="1 4 5">Belongs to the bacterial ribosomal protein bS18 family.</text>
</comment>
<proteinExistence type="inferred from homology"/>
<protein>
    <recommendedName>
        <fullName evidence="4">Small ribosomal subunit protein bS18</fullName>
    </recommendedName>
</protein>
<evidence type="ECO:0000256" key="1">
    <source>
        <dbReference type="ARBA" id="ARBA00005589"/>
    </source>
</evidence>
<evidence type="ECO:0000256" key="2">
    <source>
        <dbReference type="ARBA" id="ARBA00022980"/>
    </source>
</evidence>
<dbReference type="InterPro" id="IPR036870">
    <property type="entry name" value="Ribosomal_bS18_sf"/>
</dbReference>
<dbReference type="GO" id="GO:0006412">
    <property type="term" value="P:translation"/>
    <property type="evidence" value="ECO:0007669"/>
    <property type="project" value="UniProtKB-UniRule"/>
</dbReference>
<dbReference type="GO" id="GO:0070181">
    <property type="term" value="F:small ribosomal subunit rRNA binding"/>
    <property type="evidence" value="ECO:0007669"/>
    <property type="project" value="TreeGrafter"/>
</dbReference>
<evidence type="ECO:0000313" key="7">
    <source>
        <dbReference type="Proteomes" id="UP000230214"/>
    </source>
</evidence>
<evidence type="ECO:0000256" key="5">
    <source>
        <dbReference type="RuleBase" id="RU003910"/>
    </source>
</evidence>
<comment type="caution">
    <text evidence="6">The sequence shown here is derived from an EMBL/GenBank/DDBJ whole genome shotgun (WGS) entry which is preliminary data.</text>
</comment>
<dbReference type="EMBL" id="PCXU01000023">
    <property type="protein sequence ID" value="PIR43463.1"/>
    <property type="molecule type" value="Genomic_DNA"/>
</dbReference>
<keyword evidence="4" id="KW-0699">rRNA-binding</keyword>
<dbReference type="PANTHER" id="PTHR13479">
    <property type="entry name" value="30S RIBOSOMAL PROTEIN S18"/>
    <property type="match status" value="1"/>
</dbReference>
<dbReference type="SUPFAM" id="SSF46911">
    <property type="entry name" value="Ribosomal protein S18"/>
    <property type="match status" value="1"/>
</dbReference>
<evidence type="ECO:0000256" key="4">
    <source>
        <dbReference type="HAMAP-Rule" id="MF_00270"/>
    </source>
</evidence>
<comment type="subunit">
    <text evidence="4">Part of the 30S ribosomal subunit. Forms a tight heterodimer with protein bS6.</text>
</comment>
<dbReference type="Gene3D" id="4.10.640.10">
    <property type="entry name" value="Ribosomal protein S18"/>
    <property type="match status" value="1"/>
</dbReference>
<evidence type="ECO:0000313" key="6">
    <source>
        <dbReference type="EMBL" id="PIR43463.1"/>
    </source>
</evidence>
<dbReference type="NCBIfam" id="TIGR00165">
    <property type="entry name" value="S18"/>
    <property type="match status" value="1"/>
</dbReference>
<organism evidence="6 7">
    <name type="scientific">candidate division WWE3 bacterium CG10_big_fil_rev_8_21_14_0_10_32_10</name>
    <dbReference type="NCBI Taxonomy" id="1975090"/>
    <lineage>
        <taxon>Bacteria</taxon>
        <taxon>Katanobacteria</taxon>
    </lineage>
</organism>
<dbReference type="Pfam" id="PF01084">
    <property type="entry name" value="Ribosomal_S18"/>
    <property type="match status" value="1"/>
</dbReference>
<dbReference type="InterPro" id="IPR001648">
    <property type="entry name" value="Ribosomal_bS18"/>
</dbReference>
<dbReference type="PANTHER" id="PTHR13479:SF40">
    <property type="entry name" value="SMALL RIBOSOMAL SUBUNIT PROTEIN BS18M"/>
    <property type="match status" value="1"/>
</dbReference>
<name>A0A2H0RAB5_UNCKA</name>
<sequence>MAQKFEKKYTKETKKRENVKRIAKMGDIDYKNVSVLQKCLSSRHKIVPRRYTGLSAKFQRKLAKEIKKARFLALLKYTERQ</sequence>
<keyword evidence="4" id="KW-0694">RNA-binding</keyword>
<gene>
    <name evidence="4 6" type="primary">rpsR</name>
    <name evidence="6" type="ORF">COV24_02570</name>
</gene>
<accession>A0A2H0RAB5</accession>
<evidence type="ECO:0000256" key="3">
    <source>
        <dbReference type="ARBA" id="ARBA00023274"/>
    </source>
</evidence>
<dbReference type="HAMAP" id="MF_00270">
    <property type="entry name" value="Ribosomal_bS18"/>
    <property type="match status" value="1"/>
</dbReference>
<dbReference type="AlphaFoldDB" id="A0A2H0RAB5"/>